<dbReference type="CDD" id="cd10568">
    <property type="entry name" value="SWIB_like"/>
    <property type="match status" value="1"/>
</dbReference>
<keyword evidence="4" id="KW-1185">Reference proteome</keyword>
<name>A0A3N2Q9C1_SODAK</name>
<dbReference type="AlphaFoldDB" id="A0A3N2Q9C1"/>
<organism evidence="3 4">
    <name type="scientific">Sodiomyces alkalinus (strain CBS 110278 / VKM F-3762 / F11)</name>
    <name type="common">Alkaliphilic filamentous fungus</name>
    <dbReference type="NCBI Taxonomy" id="1314773"/>
    <lineage>
        <taxon>Eukaryota</taxon>
        <taxon>Fungi</taxon>
        <taxon>Dikarya</taxon>
        <taxon>Ascomycota</taxon>
        <taxon>Pezizomycotina</taxon>
        <taxon>Sordariomycetes</taxon>
        <taxon>Hypocreomycetidae</taxon>
        <taxon>Glomerellales</taxon>
        <taxon>Plectosphaerellaceae</taxon>
        <taxon>Sodiomyces</taxon>
    </lineage>
</organism>
<feature type="region of interest" description="Disordered" evidence="1">
    <location>
        <begin position="182"/>
        <end position="215"/>
    </location>
</feature>
<dbReference type="PANTHER" id="PTHR13844">
    <property type="entry name" value="SWI/SNF-RELATED MATRIX-ASSOCIATED ACTIN-DEPENDENT REGULATOR OF CHROMATIN SUBFAMILY D"/>
    <property type="match status" value="1"/>
</dbReference>
<feature type="compositionally biased region" description="Low complexity" evidence="1">
    <location>
        <begin position="187"/>
        <end position="204"/>
    </location>
</feature>
<protein>
    <recommendedName>
        <fullName evidence="2">DM2 domain-containing protein</fullName>
    </recommendedName>
</protein>
<accession>A0A3N2Q9C1</accession>
<dbReference type="SMART" id="SM00151">
    <property type="entry name" value="SWIB"/>
    <property type="match status" value="1"/>
</dbReference>
<feature type="compositionally biased region" description="Polar residues" evidence="1">
    <location>
        <begin position="13"/>
        <end position="26"/>
    </location>
</feature>
<proteinExistence type="predicted"/>
<dbReference type="RefSeq" id="XP_028471166.1">
    <property type="nucleotide sequence ID" value="XM_028614659.1"/>
</dbReference>
<feature type="region of interest" description="Disordered" evidence="1">
    <location>
        <begin position="1"/>
        <end position="64"/>
    </location>
</feature>
<dbReference type="STRING" id="1314773.A0A3N2Q9C1"/>
<dbReference type="Pfam" id="PF02201">
    <property type="entry name" value="SWIB"/>
    <property type="match status" value="1"/>
</dbReference>
<evidence type="ECO:0000313" key="4">
    <source>
        <dbReference type="Proteomes" id="UP000272025"/>
    </source>
</evidence>
<dbReference type="GeneID" id="39583137"/>
<evidence type="ECO:0000256" key="1">
    <source>
        <dbReference type="SAM" id="MobiDB-lite"/>
    </source>
</evidence>
<dbReference type="Proteomes" id="UP000272025">
    <property type="component" value="Unassembled WGS sequence"/>
</dbReference>
<dbReference type="EMBL" id="ML119051">
    <property type="protein sequence ID" value="ROT43360.1"/>
    <property type="molecule type" value="Genomic_DNA"/>
</dbReference>
<dbReference type="OrthoDB" id="10263741at2759"/>
<dbReference type="InterPro" id="IPR003121">
    <property type="entry name" value="SWIB_MDM2_domain"/>
</dbReference>
<evidence type="ECO:0000259" key="2">
    <source>
        <dbReference type="PROSITE" id="PS51925"/>
    </source>
</evidence>
<evidence type="ECO:0000313" key="3">
    <source>
        <dbReference type="EMBL" id="ROT43360.1"/>
    </source>
</evidence>
<feature type="domain" description="DM2" evidence="2">
    <location>
        <begin position="281"/>
        <end position="359"/>
    </location>
</feature>
<dbReference type="InterPro" id="IPR019835">
    <property type="entry name" value="SWIB_domain"/>
</dbReference>
<dbReference type="SUPFAM" id="SSF47592">
    <property type="entry name" value="SWIB/MDM2 domain"/>
    <property type="match status" value="1"/>
</dbReference>
<reference evidence="3 4" key="1">
    <citation type="journal article" date="2018" name="Mol. Ecol.">
        <title>The obligate alkalophilic soda-lake fungus Sodiomyces alkalinus has shifted to a protein diet.</title>
        <authorList>
            <person name="Grum-Grzhimaylo A.A."/>
            <person name="Falkoski D.L."/>
            <person name="van den Heuvel J."/>
            <person name="Valero-Jimenez C.A."/>
            <person name="Min B."/>
            <person name="Choi I.G."/>
            <person name="Lipzen A."/>
            <person name="Daum C.G."/>
            <person name="Aanen D.K."/>
            <person name="Tsang A."/>
            <person name="Henrissat B."/>
            <person name="Bilanenko E.N."/>
            <person name="de Vries R.P."/>
            <person name="van Kan J.A.L."/>
            <person name="Grigoriev I.V."/>
            <person name="Debets A.J.M."/>
        </authorList>
    </citation>
    <scope>NUCLEOTIDE SEQUENCE [LARGE SCALE GENOMIC DNA]</scope>
    <source>
        <strain evidence="3 4">F11</strain>
    </source>
</reference>
<dbReference type="PROSITE" id="PS51925">
    <property type="entry name" value="SWIB_MDM2"/>
    <property type="match status" value="1"/>
</dbReference>
<sequence length="507" mass="57149">MQPHYRHAGYSHAGQQGPQRPLQPSQRRGGIGPMVMPGGQPTPNRAALHPAMPTGPQAQHDASELAHSSLNAAKRRSRKPADKNLPEGIEDCLIESELAQRYKDLRDLEQRLDAIITRKRLDMVDTIHRHGKRSKTLRIWISNTVEDQPWQVGGVKTDAFDFSRNLEASYRVKIEGRLLDDDDDSLSEQASSASEEGAEGSSGSTRPARPKARGPSFTHFFQRMEVEFDKSYSRAAANQTVSWVKARSSKSTASVEDFDELTFKRNGSENMNITIFLTRHEDPERYKLSNDLSDIVDMPDANRQDVLTGIWEYIKFMGLQEDEEKRIFRCDELLKKIVPNSDVCSISDLDRFINAHLEALDPVQLPYTIRVDEEFHEDPQPTIYDIEVSVDEPLRAKALPFIMNPAYAENLREIVALDEHLALVAEAVSASKAKHTFFTSLGQDPAIFMKDWLSSQKRDLEVIMGEAPRGISDDVTTDNWRRGGPESVWASSNARESVSLLLARPSR</sequence>
<gene>
    <name evidence="3" type="ORF">SODALDRAFT_37335</name>
</gene>
<dbReference type="InterPro" id="IPR036885">
    <property type="entry name" value="SWIB_MDM2_dom_sf"/>
</dbReference>
<dbReference type="Gene3D" id="1.10.245.10">
    <property type="entry name" value="SWIB/MDM2 domain"/>
    <property type="match status" value="1"/>
</dbReference>